<dbReference type="RefSeq" id="WP_160170562.1">
    <property type="nucleotide sequence ID" value="NZ_QNSA01000004.1"/>
</dbReference>
<evidence type="ECO:0000313" key="3">
    <source>
        <dbReference type="EMBL" id="RCW35722.1"/>
    </source>
</evidence>
<dbReference type="Proteomes" id="UP000252795">
    <property type="component" value="Unassembled WGS sequence"/>
</dbReference>
<dbReference type="Proteomes" id="UP000253065">
    <property type="component" value="Unassembled WGS sequence"/>
</dbReference>
<feature type="chain" id="PRO_5016801658" evidence="1">
    <location>
        <begin position="23"/>
        <end position="52"/>
    </location>
</feature>
<accession>A0A368V3Q7</accession>
<dbReference type="AlphaFoldDB" id="A0A368V3Q7"/>
<dbReference type="EMBL" id="QPJB01000004">
    <property type="protein sequence ID" value="RCW35722.1"/>
    <property type="molecule type" value="Genomic_DNA"/>
</dbReference>
<reference evidence="3 4" key="1">
    <citation type="submission" date="2018-07" db="EMBL/GenBank/DDBJ databases">
        <title>Freshwater and sediment microbial communities from various areas in North America, analyzing microbe dynamics in response to fracking.</title>
        <authorList>
            <person name="Lamendella R."/>
        </authorList>
    </citation>
    <scope>NUCLEOTIDE SEQUENCE [LARGE SCALE GENOMIC DNA]</scope>
    <source>
        <strain evidence="3 4">114E</strain>
        <strain evidence="2 5">114E_o</strain>
    </source>
</reference>
<evidence type="ECO:0000313" key="4">
    <source>
        <dbReference type="Proteomes" id="UP000252795"/>
    </source>
</evidence>
<keyword evidence="5" id="KW-1185">Reference proteome</keyword>
<gene>
    <name evidence="3" type="ORF">DET51_104341</name>
    <name evidence="2" type="ORF">DET64_104341</name>
</gene>
<organism evidence="3 4">
    <name type="scientific">Marinobacter nauticus</name>
    <name type="common">Marinobacter hydrocarbonoclasticus</name>
    <name type="synonym">Marinobacter aquaeolei</name>
    <dbReference type="NCBI Taxonomy" id="2743"/>
    <lineage>
        <taxon>Bacteria</taxon>
        <taxon>Pseudomonadati</taxon>
        <taxon>Pseudomonadota</taxon>
        <taxon>Gammaproteobacteria</taxon>
        <taxon>Pseudomonadales</taxon>
        <taxon>Marinobacteraceae</taxon>
        <taxon>Marinobacter</taxon>
    </lineage>
</organism>
<proteinExistence type="predicted"/>
<feature type="signal peptide" evidence="1">
    <location>
        <begin position="1"/>
        <end position="22"/>
    </location>
</feature>
<dbReference type="EMBL" id="QNSA01000004">
    <property type="protein sequence ID" value="RBP75191.1"/>
    <property type="molecule type" value="Genomic_DNA"/>
</dbReference>
<keyword evidence="1" id="KW-0732">Signal</keyword>
<sequence length="52" mass="5544">MKTLTLIVATIALSLSATSALAMNGQANRFNEARSFPDKTIEHPADVKVSGR</sequence>
<evidence type="ECO:0000256" key="1">
    <source>
        <dbReference type="SAM" id="SignalP"/>
    </source>
</evidence>
<evidence type="ECO:0000313" key="2">
    <source>
        <dbReference type="EMBL" id="RBP75191.1"/>
    </source>
</evidence>
<protein>
    <submittedName>
        <fullName evidence="3">Uncharacterized protein</fullName>
    </submittedName>
</protein>
<evidence type="ECO:0000313" key="5">
    <source>
        <dbReference type="Proteomes" id="UP000253065"/>
    </source>
</evidence>
<name>A0A368V3Q7_MARNT</name>
<comment type="caution">
    <text evidence="3">The sequence shown here is derived from an EMBL/GenBank/DDBJ whole genome shotgun (WGS) entry which is preliminary data.</text>
</comment>